<proteinExistence type="predicted"/>
<evidence type="ECO:0000313" key="3">
    <source>
        <dbReference type="Proteomes" id="UP001596364"/>
    </source>
</evidence>
<keyword evidence="1" id="KW-0472">Membrane</keyword>
<sequence length="169" mass="19126">MRSTHYLAIMVRLFSVALFLKAFERFALYLGVIWNEDTLGSPLFNFVDVLTIIILTIVAILLWSFPLSTAKSILTPELEQPVKPLLPITFLSVAIVGIALLTLYFAIADAVYWVTIWNLSKQEVMKLEPFYFESQDIAAIWATTVQFGMSVILLLRPKTIASTLLRIAR</sequence>
<feature type="transmembrane region" description="Helical" evidence="1">
    <location>
        <begin position="43"/>
        <end position="65"/>
    </location>
</feature>
<evidence type="ECO:0000313" key="2">
    <source>
        <dbReference type="EMBL" id="MFC6438853.1"/>
    </source>
</evidence>
<feature type="transmembrane region" description="Helical" evidence="1">
    <location>
        <begin position="85"/>
        <end position="117"/>
    </location>
</feature>
<feature type="transmembrane region" description="Helical" evidence="1">
    <location>
        <begin position="137"/>
        <end position="155"/>
    </location>
</feature>
<gene>
    <name evidence="2" type="ORF">ACFP85_01630</name>
</gene>
<dbReference type="Proteomes" id="UP001596364">
    <property type="component" value="Unassembled WGS sequence"/>
</dbReference>
<keyword evidence="3" id="KW-1185">Reference proteome</keyword>
<dbReference type="RefSeq" id="WP_131258934.1">
    <property type="nucleotide sequence ID" value="NZ_JBHSUS010000001.1"/>
</dbReference>
<evidence type="ECO:0000256" key="1">
    <source>
        <dbReference type="SAM" id="Phobius"/>
    </source>
</evidence>
<dbReference type="EMBL" id="JBHSUS010000001">
    <property type="protein sequence ID" value="MFC6438853.1"/>
    <property type="molecule type" value="Genomic_DNA"/>
</dbReference>
<comment type="caution">
    <text evidence="2">The sequence shown here is derived from an EMBL/GenBank/DDBJ whole genome shotgun (WGS) entry which is preliminary data.</text>
</comment>
<reference evidence="3" key="1">
    <citation type="journal article" date="2019" name="Int. J. Syst. Evol. Microbiol.">
        <title>The Global Catalogue of Microorganisms (GCM) 10K type strain sequencing project: providing services to taxonomists for standard genome sequencing and annotation.</title>
        <authorList>
            <consortium name="The Broad Institute Genomics Platform"/>
            <consortium name="The Broad Institute Genome Sequencing Center for Infectious Disease"/>
            <person name="Wu L."/>
            <person name="Ma J."/>
        </authorList>
    </citation>
    <scope>NUCLEOTIDE SEQUENCE [LARGE SCALE GENOMIC DNA]</scope>
    <source>
        <strain evidence="3">CGMCC 1.16031</strain>
    </source>
</reference>
<protein>
    <recommendedName>
        <fullName evidence="4">Tripartite ATP-independent transporter, DctQ component</fullName>
    </recommendedName>
</protein>
<keyword evidence="1" id="KW-1133">Transmembrane helix</keyword>
<organism evidence="2 3">
    <name type="scientific">Pseudobowmanella zhangzhouensis</name>
    <dbReference type="NCBI Taxonomy" id="1537679"/>
    <lineage>
        <taxon>Bacteria</taxon>
        <taxon>Pseudomonadati</taxon>
        <taxon>Pseudomonadota</taxon>
        <taxon>Gammaproteobacteria</taxon>
        <taxon>Alteromonadales</taxon>
        <taxon>Alteromonadaceae</taxon>
    </lineage>
</organism>
<name>A0ABW1XFL3_9ALTE</name>
<keyword evidence="1" id="KW-0812">Transmembrane</keyword>
<accession>A0ABW1XFL3</accession>
<evidence type="ECO:0008006" key="4">
    <source>
        <dbReference type="Google" id="ProtNLM"/>
    </source>
</evidence>